<keyword evidence="7" id="KW-1185">Reference proteome</keyword>
<evidence type="ECO:0000313" key="6">
    <source>
        <dbReference type="EMBL" id="MDC2889912.1"/>
    </source>
</evidence>
<dbReference type="EMBL" id="JAQOMS010000002">
    <property type="protein sequence ID" value="MDC2889912.1"/>
    <property type="molecule type" value="Genomic_DNA"/>
</dbReference>
<dbReference type="Pfam" id="PF01152">
    <property type="entry name" value="Bac_globin"/>
    <property type="match status" value="1"/>
</dbReference>
<proteinExistence type="inferred from homology"/>
<sequence>MDKIVSKKPQQNKSHLNISHTPYDVIGNDGVKKLANTFYDIMETDLRAKELYDMHPKPLDAIREKFYEFLVGWTGGPNIFMEKYGHPRLRARHLPFLIDQNLRDQWIYCMNTALELEVTQPQVKAHLKDAFAQMATHIINQD</sequence>
<keyword evidence="1" id="KW-0813">Transport</keyword>
<dbReference type="InterPro" id="IPR044203">
    <property type="entry name" value="GlbO/GLB3-like"/>
</dbReference>
<organism evidence="6 7">
    <name type="scientific">Psychrosphaera algicola</name>
    <dbReference type="NCBI Taxonomy" id="3023714"/>
    <lineage>
        <taxon>Bacteria</taxon>
        <taxon>Pseudomonadati</taxon>
        <taxon>Pseudomonadota</taxon>
        <taxon>Gammaproteobacteria</taxon>
        <taxon>Alteromonadales</taxon>
        <taxon>Pseudoalteromonadaceae</taxon>
        <taxon>Psychrosphaera</taxon>
    </lineage>
</organism>
<comment type="caution">
    <text evidence="6">The sequence shown here is derived from an EMBL/GenBank/DDBJ whole genome shotgun (WGS) entry which is preliminary data.</text>
</comment>
<accession>A0ABT5FGK3</accession>
<reference evidence="6 7" key="1">
    <citation type="submission" date="2023-01" db="EMBL/GenBank/DDBJ databases">
        <title>Psychrosphaera sp. nov., isolated from marine algae.</title>
        <authorList>
            <person name="Bayburt H."/>
            <person name="Choi B.J."/>
            <person name="Kim J.M."/>
            <person name="Choi D.G."/>
            <person name="Jeon C.O."/>
        </authorList>
    </citation>
    <scope>NUCLEOTIDE SEQUENCE [LARGE SCALE GENOMIC DNA]</scope>
    <source>
        <strain evidence="6 7">G1-22</strain>
    </source>
</reference>
<dbReference type="CDD" id="cd14773">
    <property type="entry name" value="TrHb2_PhHbO-like_O"/>
    <property type="match status" value="1"/>
</dbReference>
<gene>
    <name evidence="6" type="ORF">PN838_15490</name>
</gene>
<comment type="similarity">
    <text evidence="5">Belongs to the truncated hemoglobin family. Group II subfamily.</text>
</comment>
<evidence type="ECO:0000256" key="4">
    <source>
        <dbReference type="ARBA" id="ARBA00023004"/>
    </source>
</evidence>
<dbReference type="InterPro" id="IPR001486">
    <property type="entry name" value="Hemoglobin_trunc"/>
</dbReference>
<keyword evidence="3" id="KW-0479">Metal-binding</keyword>
<protein>
    <submittedName>
        <fullName evidence="6">Group II truncated hemoglobin</fullName>
    </submittedName>
</protein>
<dbReference type="InterPro" id="IPR009050">
    <property type="entry name" value="Globin-like_sf"/>
</dbReference>
<dbReference type="PANTHER" id="PTHR47366">
    <property type="entry name" value="TWO-ON-TWO HEMOGLOBIN-3"/>
    <property type="match status" value="1"/>
</dbReference>
<dbReference type="Proteomes" id="UP001528411">
    <property type="component" value="Unassembled WGS sequence"/>
</dbReference>
<evidence type="ECO:0000256" key="3">
    <source>
        <dbReference type="ARBA" id="ARBA00022723"/>
    </source>
</evidence>
<dbReference type="Gene3D" id="1.10.490.10">
    <property type="entry name" value="Globins"/>
    <property type="match status" value="1"/>
</dbReference>
<dbReference type="SUPFAM" id="SSF46458">
    <property type="entry name" value="Globin-like"/>
    <property type="match status" value="1"/>
</dbReference>
<evidence type="ECO:0000256" key="2">
    <source>
        <dbReference type="ARBA" id="ARBA00022617"/>
    </source>
</evidence>
<evidence type="ECO:0000313" key="7">
    <source>
        <dbReference type="Proteomes" id="UP001528411"/>
    </source>
</evidence>
<name>A0ABT5FGK3_9GAMM</name>
<keyword evidence="2" id="KW-0349">Heme</keyword>
<dbReference type="InterPro" id="IPR012292">
    <property type="entry name" value="Globin/Proto"/>
</dbReference>
<dbReference type="PANTHER" id="PTHR47366:SF1">
    <property type="entry name" value="TWO-ON-TWO HEMOGLOBIN-3"/>
    <property type="match status" value="1"/>
</dbReference>
<keyword evidence="4" id="KW-0408">Iron</keyword>
<evidence type="ECO:0000256" key="1">
    <source>
        <dbReference type="ARBA" id="ARBA00022448"/>
    </source>
</evidence>
<evidence type="ECO:0000256" key="5">
    <source>
        <dbReference type="ARBA" id="ARBA00034496"/>
    </source>
</evidence>